<dbReference type="UniPathway" id="UPA00035">
    <property type="reaction ID" value="UER00040"/>
</dbReference>
<name>W0JNG0_9EURY</name>
<comment type="pathway">
    <text evidence="1">Amino-acid biosynthesis; L-tryptophan biosynthesis; L-tryptophan from chorismate: step 1/5.</text>
</comment>
<proteinExistence type="inferred from homology"/>
<feature type="region of interest" description="Disordered" evidence="7">
    <location>
        <begin position="526"/>
        <end position="551"/>
    </location>
</feature>
<dbReference type="Proteomes" id="UP000019024">
    <property type="component" value="Chromosome"/>
</dbReference>
<evidence type="ECO:0000256" key="3">
    <source>
        <dbReference type="ARBA" id="ARBA00012266"/>
    </source>
</evidence>
<dbReference type="Pfam" id="PF04715">
    <property type="entry name" value="Anth_synt_I_N"/>
    <property type="match status" value="1"/>
</dbReference>
<comment type="similarity">
    <text evidence="2">Belongs to the anthranilate synthase component I family.</text>
</comment>
<feature type="domain" description="Chorismate-utilising enzyme C-terminal" evidence="8">
    <location>
        <begin position="259"/>
        <end position="511"/>
    </location>
</feature>
<keyword evidence="11" id="KW-1185">Reference proteome</keyword>
<feature type="domain" description="Anthranilate synthase component I N-terminal" evidence="9">
    <location>
        <begin position="45"/>
        <end position="164"/>
    </location>
</feature>
<dbReference type="GeneID" id="25144317"/>
<dbReference type="InterPro" id="IPR019999">
    <property type="entry name" value="Anth_synth_I-like"/>
</dbReference>
<dbReference type="Pfam" id="PF00425">
    <property type="entry name" value="Chorismate_bind"/>
    <property type="match status" value="1"/>
</dbReference>
<evidence type="ECO:0000259" key="9">
    <source>
        <dbReference type="Pfam" id="PF04715"/>
    </source>
</evidence>
<dbReference type="EMBL" id="CP007055">
    <property type="protein sequence ID" value="AHF98709.1"/>
    <property type="molecule type" value="Genomic_DNA"/>
</dbReference>
<dbReference type="HOGENOM" id="CLU_006493_9_3_2"/>
<dbReference type="eggNOG" id="arCOG02014">
    <property type="taxonomic scope" value="Archaea"/>
</dbReference>
<evidence type="ECO:0000256" key="6">
    <source>
        <dbReference type="ARBA" id="ARBA00047683"/>
    </source>
</evidence>
<dbReference type="EC" id="4.1.3.27" evidence="3"/>
<dbReference type="RefSeq" id="WP_049951914.1">
    <property type="nucleotide sequence ID" value="NZ_CP007055.1"/>
</dbReference>
<evidence type="ECO:0000256" key="7">
    <source>
        <dbReference type="SAM" id="MobiDB-lite"/>
    </source>
</evidence>
<keyword evidence="4" id="KW-0822">Tryptophan biosynthesis</keyword>
<dbReference type="Gene3D" id="3.60.120.10">
    <property type="entry name" value="Anthranilate synthase"/>
    <property type="match status" value="1"/>
</dbReference>
<organism evidence="10 11">
    <name type="scientific">Halostagnicola larsenii XH-48</name>
    <dbReference type="NCBI Taxonomy" id="797299"/>
    <lineage>
        <taxon>Archaea</taxon>
        <taxon>Methanobacteriati</taxon>
        <taxon>Methanobacteriota</taxon>
        <taxon>Stenosarchaea group</taxon>
        <taxon>Halobacteria</taxon>
        <taxon>Halobacteriales</taxon>
        <taxon>Natrialbaceae</taxon>
        <taxon>Halostagnicola</taxon>
    </lineage>
</organism>
<dbReference type="OrthoDB" id="25514at2157"/>
<dbReference type="AlphaFoldDB" id="W0JNG0"/>
<evidence type="ECO:0000256" key="4">
    <source>
        <dbReference type="ARBA" id="ARBA00022822"/>
    </source>
</evidence>
<dbReference type="PANTHER" id="PTHR11236">
    <property type="entry name" value="AMINOBENZOATE/ANTHRANILATE SYNTHASE"/>
    <property type="match status" value="1"/>
</dbReference>
<comment type="catalytic activity">
    <reaction evidence="6">
        <text>chorismate + L-glutamine = anthranilate + pyruvate + L-glutamate + H(+)</text>
        <dbReference type="Rhea" id="RHEA:21732"/>
        <dbReference type="ChEBI" id="CHEBI:15361"/>
        <dbReference type="ChEBI" id="CHEBI:15378"/>
        <dbReference type="ChEBI" id="CHEBI:16567"/>
        <dbReference type="ChEBI" id="CHEBI:29748"/>
        <dbReference type="ChEBI" id="CHEBI:29985"/>
        <dbReference type="ChEBI" id="CHEBI:58359"/>
        <dbReference type="EC" id="4.1.3.27"/>
    </reaction>
</comment>
<evidence type="ECO:0000313" key="11">
    <source>
        <dbReference type="Proteomes" id="UP000019024"/>
    </source>
</evidence>
<dbReference type="GO" id="GO:0000162">
    <property type="term" value="P:L-tryptophan biosynthetic process"/>
    <property type="evidence" value="ECO:0007669"/>
    <property type="project" value="UniProtKB-UniPathway"/>
</dbReference>
<dbReference type="InterPro" id="IPR006805">
    <property type="entry name" value="Anth_synth_I_N"/>
</dbReference>
<accession>W0JNG0</accession>
<reference evidence="10 11" key="1">
    <citation type="submission" date="2014-01" db="EMBL/GenBank/DDBJ databases">
        <authorList>
            <consortium name="DOE Joint Genome Institute"/>
            <person name="Anderson I."/>
            <person name="Huntemann M."/>
            <person name="Han J."/>
            <person name="Chen A."/>
            <person name="Kyrpides N."/>
            <person name="Mavromatis K."/>
            <person name="Markowitz V."/>
            <person name="Palaniappan K."/>
            <person name="Ivanova N."/>
            <person name="Schaumberg A."/>
            <person name="Pati A."/>
            <person name="Liolios K."/>
            <person name="Nordberg H.P."/>
            <person name="Cantor M.N."/>
            <person name="Hua S.X."/>
            <person name="Woyke T."/>
        </authorList>
    </citation>
    <scope>NUCLEOTIDE SEQUENCE [LARGE SCALE GENOMIC DNA]</scope>
    <source>
        <strain evidence="10 11">XH-48</strain>
    </source>
</reference>
<dbReference type="PANTHER" id="PTHR11236:SF9">
    <property type="entry name" value="ANTHRANILATE SYNTHASE COMPONENT 1"/>
    <property type="match status" value="1"/>
</dbReference>
<dbReference type="STRING" id="797299.HALLA_07430"/>
<evidence type="ECO:0000313" key="10">
    <source>
        <dbReference type="EMBL" id="AHF98709.1"/>
    </source>
</evidence>
<keyword evidence="4" id="KW-0028">Amino-acid biosynthesis</keyword>
<dbReference type="NCBIfam" id="TIGR01824">
    <property type="entry name" value="PabB-clade2"/>
    <property type="match status" value="1"/>
</dbReference>
<dbReference type="PATRIC" id="fig|797299.3.peg.526"/>
<evidence type="ECO:0000256" key="1">
    <source>
        <dbReference type="ARBA" id="ARBA00004873"/>
    </source>
</evidence>
<dbReference type="InterPro" id="IPR010118">
    <property type="entry name" value="Para-NH2Bz/anthranilate_synth"/>
</dbReference>
<dbReference type="PRINTS" id="PR00095">
    <property type="entry name" value="ANTSNTHASEI"/>
</dbReference>
<feature type="compositionally biased region" description="Acidic residues" evidence="7">
    <location>
        <begin position="530"/>
        <end position="541"/>
    </location>
</feature>
<gene>
    <name evidence="10" type="ORF">HALLA_07430</name>
</gene>
<dbReference type="InterPro" id="IPR015890">
    <property type="entry name" value="Chorismate_C"/>
</dbReference>
<dbReference type="KEGG" id="hlr:HALLA_07430"/>
<protein>
    <recommendedName>
        <fullName evidence="3">anthranilate synthase</fullName>
        <ecNumber evidence="3">4.1.3.27</ecNumber>
    </recommendedName>
</protein>
<evidence type="ECO:0000256" key="5">
    <source>
        <dbReference type="ARBA" id="ARBA00023141"/>
    </source>
</evidence>
<dbReference type="InterPro" id="IPR005801">
    <property type="entry name" value="ADC_synthase"/>
</dbReference>
<dbReference type="GO" id="GO:0004049">
    <property type="term" value="F:anthranilate synthase activity"/>
    <property type="evidence" value="ECO:0007669"/>
    <property type="project" value="UniProtKB-EC"/>
</dbReference>
<sequence>MTEPRVVTSLESVRDAVRAAETSPGSASGDARHIRVPIEVRVPVEDPFLAYRRARDGAGGAFLETTGGQPGWGYFGVDPIDRLTVRSDAVAREDDRSHSPALAALEGLLEGDRLVRGDCSVPYPCGAIGWLSYDIARELEKLPESAVDDRQLPRLEVAVYDRLAAWEEPAEGERELRVTACPRIGCGDDTDSDRRTDSSATPVTDAAIEAAYERGRARALELARKALEVARDVPEGEVDPVVPPVSASAVTFESDCGRDAFADRVRRVKRYVRDGETFQANISQRLTAPAAVHPVAAYDALRDVNPAPYSCLLEFRAADLVSASPELLLEREGSFVRTEPIAGTRPRGETADEDRALETDILTDEKERAEHAMLVDLERNDLGKVCAYGSVDVAEYRRVDRYAEVMHLVSDVTGRLREGETLADAIAAVFPGGTITGAPKPRTMAIIDELEATRRGPYTGSVGIFGFDGRATLNIVIRTLVRHGDEYHLRVGAGIVEDSVPDQEYDETLDKARALVTAVDEALGERAELEVEGEPEAEGGTEADAGGERNA</sequence>
<keyword evidence="5" id="KW-0057">Aromatic amino acid biosynthesis</keyword>
<dbReference type="SUPFAM" id="SSF56322">
    <property type="entry name" value="ADC synthase"/>
    <property type="match status" value="1"/>
</dbReference>
<evidence type="ECO:0000259" key="8">
    <source>
        <dbReference type="Pfam" id="PF00425"/>
    </source>
</evidence>
<evidence type="ECO:0000256" key="2">
    <source>
        <dbReference type="ARBA" id="ARBA00009562"/>
    </source>
</evidence>